<evidence type="ECO:0000313" key="1">
    <source>
        <dbReference type="EMBL" id="MDQ0474349.1"/>
    </source>
</evidence>
<evidence type="ECO:0000313" key="2">
    <source>
        <dbReference type="Proteomes" id="UP001242480"/>
    </source>
</evidence>
<keyword evidence="2" id="KW-1185">Reference proteome</keyword>
<dbReference type="Proteomes" id="UP001242480">
    <property type="component" value="Unassembled WGS sequence"/>
</dbReference>
<reference evidence="1 2" key="1">
    <citation type="submission" date="2023-07" db="EMBL/GenBank/DDBJ databases">
        <title>Genomic Encyclopedia of Type Strains, Phase IV (KMG-IV): sequencing the most valuable type-strain genomes for metagenomic binning, comparative biology and taxonomic classification.</title>
        <authorList>
            <person name="Goeker M."/>
        </authorList>
    </citation>
    <scope>NUCLEOTIDE SEQUENCE [LARGE SCALE GENOMIC DNA]</scope>
    <source>
        <strain evidence="1 2">DSM 19619</strain>
    </source>
</reference>
<proteinExistence type="predicted"/>
<organism evidence="1 2">
    <name type="scientific">Labrys wisconsinensis</name>
    <dbReference type="NCBI Taxonomy" id="425677"/>
    <lineage>
        <taxon>Bacteria</taxon>
        <taxon>Pseudomonadati</taxon>
        <taxon>Pseudomonadota</taxon>
        <taxon>Alphaproteobacteria</taxon>
        <taxon>Hyphomicrobiales</taxon>
        <taxon>Xanthobacteraceae</taxon>
        <taxon>Labrys</taxon>
    </lineage>
</organism>
<dbReference type="RefSeq" id="WP_307283830.1">
    <property type="nucleotide sequence ID" value="NZ_JAUSVX010000022.1"/>
</dbReference>
<gene>
    <name evidence="1" type="ORF">QO011_007389</name>
</gene>
<name>A0ABU0JJB6_9HYPH</name>
<sequence length="93" mass="9747">MLRALMRASVAGGPARPQEQARALLFAWIMSLPAGSDIAGSATRLRRSLAALPAPGNPLLPDLVGLLKEIGSCAAMPRRPGGRRSARRPATVH</sequence>
<dbReference type="EMBL" id="JAUSVX010000022">
    <property type="protein sequence ID" value="MDQ0474349.1"/>
    <property type="molecule type" value="Genomic_DNA"/>
</dbReference>
<comment type="caution">
    <text evidence="1">The sequence shown here is derived from an EMBL/GenBank/DDBJ whole genome shotgun (WGS) entry which is preliminary data.</text>
</comment>
<accession>A0ABU0JJB6</accession>
<protein>
    <submittedName>
        <fullName evidence="1">Uncharacterized protein</fullName>
    </submittedName>
</protein>